<reference evidence="6 7" key="1">
    <citation type="submission" date="2020-03" db="EMBL/GenBank/DDBJ databases">
        <title>Genomic Encyclopedia of Type Strains, Phase III (KMG-III): the genomes of soil and plant-associated and newly described type strains.</title>
        <authorList>
            <person name="Whitman W."/>
        </authorList>
    </citation>
    <scope>NUCLEOTIDE SEQUENCE [LARGE SCALE GENOMIC DNA]</scope>
    <source>
        <strain evidence="6 7">CECT 8804</strain>
    </source>
</reference>
<dbReference type="SUPFAM" id="SSF51182">
    <property type="entry name" value="RmlC-like cupins"/>
    <property type="match status" value="1"/>
</dbReference>
<dbReference type="RefSeq" id="WP_167072661.1">
    <property type="nucleotide sequence ID" value="NZ_JAAOZC010000003.1"/>
</dbReference>
<sequence>MPVKLIRPRRFGDDRGWFVETYNAGRYPELGVAVTFVQDNHSMSRDVGTLRGLHYQADPNGQDKLVRCVRGAIWDVAVDVRRGSPTFGQWVAAELTAENGHQLFVPIGFAHGFVTLLPDTEVEYKCSNLYAPQSEGGVIWNDPTVALPWPLPPEGPKLSPKDEILTALDEATTPFTYDGQPLEPLDA</sequence>
<comment type="pathway">
    <text evidence="5">Carbohydrate biosynthesis; dTDP-L-rhamnose biosynthesis.</text>
</comment>
<keyword evidence="5 6" id="KW-0413">Isomerase</keyword>
<accession>A0ABX0TW20</accession>
<comment type="subunit">
    <text evidence="5">Homodimer.</text>
</comment>
<comment type="function">
    <text evidence="2 5">Catalyzes the epimerization of the C3' and C5'positions of dTDP-6-deoxy-D-xylo-4-hexulose, forming dTDP-6-deoxy-L-lyxo-4-hexulose.</text>
</comment>
<comment type="catalytic activity">
    <reaction evidence="1 5">
        <text>dTDP-4-dehydro-6-deoxy-alpha-D-glucose = dTDP-4-dehydro-beta-L-rhamnose</text>
        <dbReference type="Rhea" id="RHEA:16969"/>
        <dbReference type="ChEBI" id="CHEBI:57649"/>
        <dbReference type="ChEBI" id="CHEBI:62830"/>
        <dbReference type="EC" id="5.1.3.13"/>
    </reaction>
</comment>
<dbReference type="InterPro" id="IPR011051">
    <property type="entry name" value="RmlC_Cupin_sf"/>
</dbReference>
<dbReference type="NCBIfam" id="TIGR01221">
    <property type="entry name" value="rmlC"/>
    <property type="match status" value="1"/>
</dbReference>
<dbReference type="Pfam" id="PF00908">
    <property type="entry name" value="dTDP_sugar_isom"/>
    <property type="match status" value="1"/>
</dbReference>
<evidence type="ECO:0000313" key="6">
    <source>
        <dbReference type="EMBL" id="NIJ07796.1"/>
    </source>
</evidence>
<dbReference type="EMBL" id="JAAOZC010000003">
    <property type="protein sequence ID" value="NIJ07796.1"/>
    <property type="molecule type" value="Genomic_DNA"/>
</dbReference>
<dbReference type="EC" id="5.1.3.13" evidence="3 5"/>
<evidence type="ECO:0000256" key="1">
    <source>
        <dbReference type="ARBA" id="ARBA00001298"/>
    </source>
</evidence>
<organism evidence="6 7">
    <name type="scientific">Sphingomonas vulcanisoli</name>
    <dbReference type="NCBI Taxonomy" id="1658060"/>
    <lineage>
        <taxon>Bacteria</taxon>
        <taxon>Pseudomonadati</taxon>
        <taxon>Pseudomonadota</taxon>
        <taxon>Alphaproteobacteria</taxon>
        <taxon>Sphingomonadales</taxon>
        <taxon>Sphingomonadaceae</taxon>
        <taxon>Sphingomonas</taxon>
    </lineage>
</organism>
<evidence type="ECO:0000256" key="5">
    <source>
        <dbReference type="RuleBase" id="RU364069"/>
    </source>
</evidence>
<protein>
    <recommendedName>
        <fullName evidence="4 5">dTDP-4-dehydrorhamnose 3,5-epimerase</fullName>
        <ecNumber evidence="3 5">5.1.3.13</ecNumber>
    </recommendedName>
    <alternativeName>
        <fullName evidence="5">Thymidine diphospho-4-keto-rhamnose 3,5-epimerase</fullName>
    </alternativeName>
</protein>
<dbReference type="Gene3D" id="2.60.120.10">
    <property type="entry name" value="Jelly Rolls"/>
    <property type="match status" value="1"/>
</dbReference>
<evidence type="ECO:0000256" key="2">
    <source>
        <dbReference type="ARBA" id="ARBA00001997"/>
    </source>
</evidence>
<gene>
    <name evidence="6" type="ORF">FHS31_001406</name>
</gene>
<comment type="caution">
    <text evidence="6">The sequence shown here is derived from an EMBL/GenBank/DDBJ whole genome shotgun (WGS) entry which is preliminary data.</text>
</comment>
<dbReference type="CDD" id="cd00438">
    <property type="entry name" value="cupin_RmlC"/>
    <property type="match status" value="1"/>
</dbReference>
<keyword evidence="7" id="KW-1185">Reference proteome</keyword>
<proteinExistence type="inferred from homology"/>
<dbReference type="InterPro" id="IPR000888">
    <property type="entry name" value="RmlC-like"/>
</dbReference>
<evidence type="ECO:0000313" key="7">
    <source>
        <dbReference type="Proteomes" id="UP000727456"/>
    </source>
</evidence>
<evidence type="ECO:0000256" key="4">
    <source>
        <dbReference type="ARBA" id="ARBA00019595"/>
    </source>
</evidence>
<evidence type="ECO:0000256" key="3">
    <source>
        <dbReference type="ARBA" id="ARBA00012098"/>
    </source>
</evidence>
<dbReference type="PANTHER" id="PTHR21047">
    <property type="entry name" value="DTDP-6-DEOXY-D-GLUCOSE-3,5 EPIMERASE"/>
    <property type="match status" value="1"/>
</dbReference>
<comment type="similarity">
    <text evidence="5">Belongs to the dTDP-4-dehydrorhamnose 3,5-epimerase family.</text>
</comment>
<name>A0ABX0TW20_9SPHN</name>
<dbReference type="PANTHER" id="PTHR21047:SF2">
    <property type="entry name" value="THYMIDINE DIPHOSPHO-4-KETO-RHAMNOSE 3,5-EPIMERASE"/>
    <property type="match status" value="1"/>
</dbReference>
<dbReference type="InterPro" id="IPR014710">
    <property type="entry name" value="RmlC-like_jellyroll"/>
</dbReference>
<dbReference type="GO" id="GO:0008830">
    <property type="term" value="F:dTDP-4-dehydrorhamnose 3,5-epimerase activity"/>
    <property type="evidence" value="ECO:0007669"/>
    <property type="project" value="UniProtKB-EC"/>
</dbReference>
<dbReference type="Proteomes" id="UP000727456">
    <property type="component" value="Unassembled WGS sequence"/>
</dbReference>